<evidence type="ECO:0000313" key="1">
    <source>
        <dbReference type="EMBL" id="SFS22154.1"/>
    </source>
</evidence>
<dbReference type="RefSeq" id="WP_090210512.1">
    <property type="nucleotide sequence ID" value="NZ_FOZM01000004.1"/>
</dbReference>
<name>A0A1I6N2M7_9RHOB</name>
<dbReference type="OrthoDB" id="7772846at2"/>
<evidence type="ECO:0000313" key="2">
    <source>
        <dbReference type="Proteomes" id="UP000198926"/>
    </source>
</evidence>
<dbReference type="AlphaFoldDB" id="A0A1I6N2M7"/>
<reference evidence="1 2" key="1">
    <citation type="submission" date="2016-10" db="EMBL/GenBank/DDBJ databases">
        <authorList>
            <person name="de Groot N.N."/>
        </authorList>
    </citation>
    <scope>NUCLEOTIDE SEQUENCE [LARGE SCALE GENOMIC DNA]</scope>
    <source>
        <strain evidence="1 2">DSM 29433</strain>
    </source>
</reference>
<proteinExistence type="predicted"/>
<sequence>MKIINASLREGIWTAELVEGNGDGIKVLYQGEEVTGVDISPASDPETRTIRVPIPPSAISDGVQTFVVKTASGEEITSFSILAGDVLAHDLRAEVDLLRAELDLLKKAFRRHCAEG</sequence>
<dbReference type="STRING" id="1123755.SAMN05444714_3165"/>
<dbReference type="Proteomes" id="UP000198926">
    <property type="component" value="Unassembled WGS sequence"/>
</dbReference>
<dbReference type="EMBL" id="FOZM01000004">
    <property type="protein sequence ID" value="SFS22154.1"/>
    <property type="molecule type" value="Genomic_DNA"/>
</dbReference>
<keyword evidence="2" id="KW-1185">Reference proteome</keyword>
<gene>
    <name evidence="1" type="ORF">SAMN05444714_3165</name>
</gene>
<organism evidence="1 2">
    <name type="scientific">Yoonia litorea</name>
    <dbReference type="NCBI Taxonomy" id="1123755"/>
    <lineage>
        <taxon>Bacteria</taxon>
        <taxon>Pseudomonadati</taxon>
        <taxon>Pseudomonadota</taxon>
        <taxon>Alphaproteobacteria</taxon>
        <taxon>Rhodobacterales</taxon>
        <taxon>Paracoccaceae</taxon>
        <taxon>Yoonia</taxon>
    </lineage>
</organism>
<accession>A0A1I6N2M7</accession>
<protein>
    <submittedName>
        <fullName evidence="1">Uncharacterized protein</fullName>
    </submittedName>
</protein>